<keyword evidence="2" id="KW-1133">Transmembrane helix</keyword>
<reference evidence="3" key="1">
    <citation type="submission" date="2020-04" db="EMBL/GenBank/DDBJ databases">
        <authorList>
            <person name="Chiriac C."/>
            <person name="Salcher M."/>
            <person name="Ghai R."/>
            <person name="Kavagutti S V."/>
        </authorList>
    </citation>
    <scope>NUCLEOTIDE SEQUENCE</scope>
</reference>
<accession>A0A6J5M195</accession>
<evidence type="ECO:0000256" key="1">
    <source>
        <dbReference type="SAM" id="MobiDB-lite"/>
    </source>
</evidence>
<feature type="transmembrane region" description="Helical" evidence="2">
    <location>
        <begin position="69"/>
        <end position="86"/>
    </location>
</feature>
<evidence type="ECO:0000256" key="2">
    <source>
        <dbReference type="SAM" id="Phobius"/>
    </source>
</evidence>
<sequence length="159" mass="16820">MSETTTIKSESEKKKEDWMNNKWRPMMGWSYMLTCIADFVAFPILWSLVQVIGGGRVETQWQPITLQGAGLYHIAMGAVLGIAAYGRTQEKLGGANNGGLPTAGTTYTPPAPVSTPAPSFSAPQNQVPLSTPAPSFGAPAPTPSFGGKPGPVQPPHPEL</sequence>
<feature type="compositionally biased region" description="Low complexity" evidence="1">
    <location>
        <begin position="98"/>
        <end position="108"/>
    </location>
</feature>
<organism evidence="3">
    <name type="scientific">uncultured Caudovirales phage</name>
    <dbReference type="NCBI Taxonomy" id="2100421"/>
    <lineage>
        <taxon>Viruses</taxon>
        <taxon>Duplodnaviria</taxon>
        <taxon>Heunggongvirae</taxon>
        <taxon>Uroviricota</taxon>
        <taxon>Caudoviricetes</taxon>
        <taxon>Peduoviridae</taxon>
        <taxon>Maltschvirus</taxon>
        <taxon>Maltschvirus maltsch</taxon>
    </lineage>
</organism>
<keyword evidence="2" id="KW-0812">Transmembrane</keyword>
<name>A0A6J5M195_9CAUD</name>
<proteinExistence type="predicted"/>
<dbReference type="InterPro" id="IPR021497">
    <property type="entry name" value="GTA_holin_3TM"/>
</dbReference>
<feature type="compositionally biased region" description="Polar residues" evidence="1">
    <location>
        <begin position="124"/>
        <end position="133"/>
    </location>
</feature>
<dbReference type="Pfam" id="PF11351">
    <property type="entry name" value="GTA_holin_3TM"/>
    <property type="match status" value="1"/>
</dbReference>
<dbReference type="EMBL" id="LR796341">
    <property type="protein sequence ID" value="CAB4137769.1"/>
    <property type="molecule type" value="Genomic_DNA"/>
</dbReference>
<evidence type="ECO:0000313" key="3">
    <source>
        <dbReference type="EMBL" id="CAB4137769.1"/>
    </source>
</evidence>
<feature type="transmembrane region" description="Helical" evidence="2">
    <location>
        <begin position="29"/>
        <end position="49"/>
    </location>
</feature>
<gene>
    <name evidence="3" type="ORF">UFOVP328_78</name>
</gene>
<feature type="region of interest" description="Disordered" evidence="1">
    <location>
        <begin position="91"/>
        <end position="159"/>
    </location>
</feature>
<protein>
    <submittedName>
        <fullName evidence="3">Holin of 3TMs, for gene-transfer release</fullName>
    </submittedName>
</protein>
<keyword evidence="2" id="KW-0472">Membrane</keyword>